<dbReference type="RefSeq" id="WP_378267281.1">
    <property type="nucleotide sequence ID" value="NZ_JBHUKR010000011.1"/>
</dbReference>
<proteinExistence type="predicted"/>
<sequence length="518" mass="55418">MTEENVEVLVVGAGLAGLTATMVLAQQGIRVLTVDRHPGTSIHPRASGQSSRTMELYRYAGIDRKVLGVSKRASQGLRITIASSLNGKVLNRILEDLSEIDLDAATALPWGMAGQDVVEPVLLARAGELGADVRFSTELVSFEQDDEGVTAVLSTGTVRAKYLVAADGGRSPVRRRLGVPTEGMGTIGQAIGVVFDADLGDRLQPDITDLYYLQHPRFTGALVNTDIPGRFVFGTDLRPENGDKVEDFTEDRVTELIRLATDLPGLAPDIRWIGAWDIAARVATKFRAGRVLLAGDAAKVTPPTGGMGGNTAVGDGHDVAWKLAAVLRGEAGPGLLDSYEAERKPFAEMVVNASLHNMKQRMRTDLDLTGLPEPEDPIELALGYRCRSAAVVIDDDDPRPTENPNKPSGRTGFRAPHVPITVDGLSMSTTDFFGHGWVLMTADPAWREAAASARPVVTPRVLGEDFTAADGLFTDRYGIGPGGATLVRPDGVVAWRTVRGVDDRTSVLSGVLDRVLCR</sequence>
<dbReference type="Proteomes" id="UP001597417">
    <property type="component" value="Unassembled WGS sequence"/>
</dbReference>
<keyword evidence="7" id="KW-1185">Reference proteome</keyword>
<dbReference type="Pfam" id="PF21274">
    <property type="entry name" value="Rng_hyd_C"/>
    <property type="match status" value="1"/>
</dbReference>
<dbReference type="NCBIfam" id="NF046069">
    <property type="entry name" value="AkvoneHdxseRdmE"/>
    <property type="match status" value="1"/>
</dbReference>
<dbReference type="EMBL" id="JBHUKR010000011">
    <property type="protein sequence ID" value="MFD2419279.1"/>
    <property type="molecule type" value="Genomic_DNA"/>
</dbReference>
<keyword evidence="6" id="KW-0560">Oxidoreductase</keyword>
<dbReference type="Gene3D" id="3.40.30.120">
    <property type="match status" value="1"/>
</dbReference>
<dbReference type="InterPro" id="IPR002938">
    <property type="entry name" value="FAD-bd"/>
</dbReference>
<reference evidence="7" key="1">
    <citation type="journal article" date="2019" name="Int. J. Syst. Evol. Microbiol.">
        <title>The Global Catalogue of Microorganisms (GCM) 10K type strain sequencing project: providing services to taxonomists for standard genome sequencing and annotation.</title>
        <authorList>
            <consortium name="The Broad Institute Genomics Platform"/>
            <consortium name="The Broad Institute Genome Sequencing Center for Infectious Disease"/>
            <person name="Wu L."/>
            <person name="Ma J."/>
        </authorList>
    </citation>
    <scope>NUCLEOTIDE SEQUENCE [LARGE SCALE GENOMIC DNA]</scope>
    <source>
        <strain evidence="7">CGMCC 4.7645</strain>
    </source>
</reference>
<keyword evidence="3" id="KW-0274">FAD</keyword>
<accession>A0ABW5FYP8</accession>
<feature type="domain" description="FAD-binding" evidence="5">
    <location>
        <begin position="6"/>
        <end position="353"/>
    </location>
</feature>
<dbReference type="PANTHER" id="PTHR43004:SF19">
    <property type="entry name" value="BINDING MONOOXYGENASE, PUTATIVE (JCVI)-RELATED"/>
    <property type="match status" value="1"/>
</dbReference>
<dbReference type="Pfam" id="PF01494">
    <property type="entry name" value="FAD_binding_3"/>
    <property type="match status" value="1"/>
</dbReference>
<dbReference type="InterPro" id="IPR036188">
    <property type="entry name" value="FAD/NAD-bd_sf"/>
</dbReference>
<dbReference type="Gene3D" id="3.50.50.60">
    <property type="entry name" value="FAD/NAD(P)-binding domain"/>
    <property type="match status" value="1"/>
</dbReference>
<dbReference type="PANTHER" id="PTHR43004">
    <property type="entry name" value="TRK SYSTEM POTASSIUM UPTAKE PROTEIN"/>
    <property type="match status" value="1"/>
</dbReference>
<evidence type="ECO:0000256" key="2">
    <source>
        <dbReference type="ARBA" id="ARBA00022630"/>
    </source>
</evidence>
<dbReference type="GO" id="GO:0016491">
    <property type="term" value="F:oxidoreductase activity"/>
    <property type="evidence" value="ECO:0007669"/>
    <property type="project" value="UniProtKB-KW"/>
</dbReference>
<organism evidence="6 7">
    <name type="scientific">Amycolatopsis pigmentata</name>
    <dbReference type="NCBI Taxonomy" id="450801"/>
    <lineage>
        <taxon>Bacteria</taxon>
        <taxon>Bacillati</taxon>
        <taxon>Actinomycetota</taxon>
        <taxon>Actinomycetes</taxon>
        <taxon>Pseudonocardiales</taxon>
        <taxon>Pseudonocardiaceae</taxon>
        <taxon>Amycolatopsis</taxon>
    </lineage>
</organism>
<dbReference type="Gene3D" id="3.30.9.10">
    <property type="entry name" value="D-Amino Acid Oxidase, subunit A, domain 2"/>
    <property type="match status" value="1"/>
</dbReference>
<evidence type="ECO:0000313" key="6">
    <source>
        <dbReference type="EMBL" id="MFD2419279.1"/>
    </source>
</evidence>
<comment type="caution">
    <text evidence="6">The sequence shown here is derived from an EMBL/GenBank/DDBJ whole genome shotgun (WGS) entry which is preliminary data.</text>
</comment>
<dbReference type="InterPro" id="IPR050641">
    <property type="entry name" value="RIFMO-like"/>
</dbReference>
<evidence type="ECO:0000256" key="3">
    <source>
        <dbReference type="ARBA" id="ARBA00022827"/>
    </source>
</evidence>
<dbReference type="SUPFAM" id="SSF51905">
    <property type="entry name" value="FAD/NAD(P)-binding domain"/>
    <property type="match status" value="1"/>
</dbReference>
<evidence type="ECO:0000259" key="5">
    <source>
        <dbReference type="Pfam" id="PF01494"/>
    </source>
</evidence>
<keyword evidence="2" id="KW-0285">Flavoprotein</keyword>
<evidence type="ECO:0000256" key="1">
    <source>
        <dbReference type="ARBA" id="ARBA00001974"/>
    </source>
</evidence>
<evidence type="ECO:0000313" key="7">
    <source>
        <dbReference type="Proteomes" id="UP001597417"/>
    </source>
</evidence>
<name>A0ABW5FYP8_9PSEU</name>
<dbReference type="PRINTS" id="PR00420">
    <property type="entry name" value="RNGMNOXGNASE"/>
</dbReference>
<protein>
    <submittedName>
        <fullName evidence="6">Aklavinone 12-hydroxylase RdmE</fullName>
        <ecNumber evidence="6">1.14.13.180</ecNumber>
    </submittedName>
</protein>
<comment type="cofactor">
    <cofactor evidence="1">
        <name>FAD</name>
        <dbReference type="ChEBI" id="CHEBI:57692"/>
    </cofactor>
</comment>
<evidence type="ECO:0000256" key="4">
    <source>
        <dbReference type="SAM" id="MobiDB-lite"/>
    </source>
</evidence>
<gene>
    <name evidence="6" type="primary">rdmE</name>
    <name evidence="6" type="ORF">ACFSXZ_23380</name>
</gene>
<dbReference type="EC" id="1.14.13.180" evidence="6"/>
<feature type="region of interest" description="Disordered" evidence="4">
    <location>
        <begin position="394"/>
        <end position="415"/>
    </location>
</feature>
<dbReference type="NCBIfam" id="NF046068">
    <property type="entry name" value="AkvoneHdxseDnrF"/>
    <property type="match status" value="1"/>
</dbReference>